<dbReference type="InterPro" id="IPR001680">
    <property type="entry name" value="WD40_rpt"/>
</dbReference>
<dbReference type="EMBL" id="NEVH01014361">
    <property type="protein sequence ID" value="PNF27747.1"/>
    <property type="molecule type" value="Genomic_DNA"/>
</dbReference>
<feature type="repeat" description="WD" evidence="5">
    <location>
        <begin position="101"/>
        <end position="133"/>
    </location>
</feature>
<name>A0A2J7QGN8_9NEOP</name>
<evidence type="ECO:0000313" key="7">
    <source>
        <dbReference type="Proteomes" id="UP000235965"/>
    </source>
</evidence>
<dbReference type="InterPro" id="IPR045223">
    <property type="entry name" value="RACK1-like"/>
</dbReference>
<dbReference type="PROSITE" id="PS50294">
    <property type="entry name" value="WD_REPEATS_REGION"/>
    <property type="match status" value="5"/>
</dbReference>
<evidence type="ECO:0000256" key="2">
    <source>
        <dbReference type="ARBA" id="ARBA00022574"/>
    </source>
</evidence>
<feature type="repeat" description="WD" evidence="5">
    <location>
        <begin position="11"/>
        <end position="45"/>
    </location>
</feature>
<evidence type="ECO:0000313" key="6">
    <source>
        <dbReference type="EMBL" id="PNF27747.1"/>
    </source>
</evidence>
<comment type="caution">
    <text evidence="6">The sequence shown here is derived from an EMBL/GenBank/DDBJ whole genome shotgun (WGS) entry which is preliminary data.</text>
</comment>
<dbReference type="PROSITE" id="PS50082">
    <property type="entry name" value="WD_REPEATS_2"/>
    <property type="match status" value="5"/>
</dbReference>
<dbReference type="CDD" id="cd00200">
    <property type="entry name" value="WD40"/>
    <property type="match status" value="1"/>
</dbReference>
<keyword evidence="2 5" id="KW-0853">WD repeat</keyword>
<feature type="repeat" description="WD" evidence="5">
    <location>
        <begin position="234"/>
        <end position="273"/>
    </location>
</feature>
<sequence>MSESLQLRGTLRGHSGWVTQVTTNSKYPDMMLSASRDRSLILWKLLRDETNFGIPQKRLHGHSHFVSDTVISSDGHFALSGSWDKTLRLWDLTKGVSTRQFVNHSKDVLSVAFSADNRQIVSGSRDKSIKLWNTLAQCKYTMQDDGHTDWVSCVRFSPNVQSPIIVSCGWDKRVKVWNLANCKLKTDHTGHTAYLNSVTVSPDGSLCASGGKDLEGKLLVDELCPEVISQFSGLDTQTPDCLCLAWSSDGQTLFAGYSDNHIRAWQVTPSVIS</sequence>
<comment type="similarity">
    <text evidence="1">Belongs to the WD repeat G protein beta family. Ribosomal protein RACK1 subfamily.</text>
</comment>
<keyword evidence="3" id="KW-0677">Repeat</keyword>
<dbReference type="Gene3D" id="2.130.10.10">
    <property type="entry name" value="YVTN repeat-like/Quinoprotein amine dehydrogenase"/>
    <property type="match status" value="1"/>
</dbReference>
<organism evidence="6 7">
    <name type="scientific">Cryptotermes secundus</name>
    <dbReference type="NCBI Taxonomy" id="105785"/>
    <lineage>
        <taxon>Eukaryota</taxon>
        <taxon>Metazoa</taxon>
        <taxon>Ecdysozoa</taxon>
        <taxon>Arthropoda</taxon>
        <taxon>Hexapoda</taxon>
        <taxon>Insecta</taxon>
        <taxon>Pterygota</taxon>
        <taxon>Neoptera</taxon>
        <taxon>Polyneoptera</taxon>
        <taxon>Dictyoptera</taxon>
        <taxon>Blattodea</taxon>
        <taxon>Blattoidea</taxon>
        <taxon>Termitoidae</taxon>
        <taxon>Kalotermitidae</taxon>
        <taxon>Cryptotermitinae</taxon>
        <taxon>Cryptotermes</taxon>
    </lineage>
</organism>
<dbReference type="OrthoDB" id="7875889at2759"/>
<feature type="repeat" description="WD" evidence="5">
    <location>
        <begin position="144"/>
        <end position="179"/>
    </location>
</feature>
<dbReference type="Pfam" id="PF00400">
    <property type="entry name" value="WD40"/>
    <property type="match status" value="6"/>
</dbReference>
<evidence type="ECO:0000256" key="4">
    <source>
        <dbReference type="ARBA" id="ARBA00035297"/>
    </source>
</evidence>
<evidence type="ECO:0000256" key="1">
    <source>
        <dbReference type="ARBA" id="ARBA00007253"/>
    </source>
</evidence>
<dbReference type="PANTHER" id="PTHR19868">
    <property type="entry name" value="RECEPTOR FOR ACTIVATED PROTEIN KINASE C RACK1"/>
    <property type="match status" value="1"/>
</dbReference>
<dbReference type="FunFam" id="2.130.10.10:FF:000615">
    <property type="entry name" value="Receptor for activated C kinase 1"/>
    <property type="match status" value="1"/>
</dbReference>
<dbReference type="InterPro" id="IPR020472">
    <property type="entry name" value="WD40_PAC1"/>
</dbReference>
<dbReference type="PROSITE" id="PS00678">
    <property type="entry name" value="WD_REPEATS_1"/>
    <property type="match status" value="2"/>
</dbReference>
<reference evidence="6 7" key="1">
    <citation type="submission" date="2017-12" db="EMBL/GenBank/DDBJ databases">
        <title>Hemimetabolous genomes reveal molecular basis of termite eusociality.</title>
        <authorList>
            <person name="Harrison M.C."/>
            <person name="Jongepier E."/>
            <person name="Robertson H.M."/>
            <person name="Arning N."/>
            <person name="Bitard-Feildel T."/>
            <person name="Chao H."/>
            <person name="Childers C.P."/>
            <person name="Dinh H."/>
            <person name="Doddapaneni H."/>
            <person name="Dugan S."/>
            <person name="Gowin J."/>
            <person name="Greiner C."/>
            <person name="Han Y."/>
            <person name="Hu H."/>
            <person name="Hughes D.S.T."/>
            <person name="Huylmans A.-K."/>
            <person name="Kemena C."/>
            <person name="Kremer L.P.M."/>
            <person name="Lee S.L."/>
            <person name="Lopez-Ezquerra A."/>
            <person name="Mallet L."/>
            <person name="Monroy-Kuhn J.M."/>
            <person name="Moser A."/>
            <person name="Murali S.C."/>
            <person name="Muzny D.M."/>
            <person name="Otani S."/>
            <person name="Piulachs M.-D."/>
            <person name="Poelchau M."/>
            <person name="Qu J."/>
            <person name="Schaub F."/>
            <person name="Wada-Katsumata A."/>
            <person name="Worley K.C."/>
            <person name="Xie Q."/>
            <person name="Ylla G."/>
            <person name="Poulsen M."/>
            <person name="Gibbs R.A."/>
            <person name="Schal C."/>
            <person name="Richards S."/>
            <person name="Belles X."/>
            <person name="Korb J."/>
            <person name="Bornberg-Bauer E."/>
        </authorList>
    </citation>
    <scope>NUCLEOTIDE SEQUENCE [LARGE SCALE GENOMIC DNA]</scope>
    <source>
        <tissue evidence="6">Whole body</tissue>
    </source>
</reference>
<gene>
    <name evidence="6" type="primary">gnb2l1</name>
    <name evidence="6" type="ORF">B7P43_G12782</name>
</gene>
<dbReference type="InterPro" id="IPR036322">
    <property type="entry name" value="WD40_repeat_dom_sf"/>
</dbReference>
<protein>
    <recommendedName>
        <fullName evidence="4">Small ribosomal subunit protein RACK1</fullName>
    </recommendedName>
</protein>
<feature type="repeat" description="WD" evidence="5">
    <location>
        <begin position="59"/>
        <end position="100"/>
    </location>
</feature>
<dbReference type="STRING" id="105785.A0A2J7QGN8"/>
<accession>A0A2J7QGN8</accession>
<dbReference type="GO" id="GO:0045182">
    <property type="term" value="F:translation regulator activity"/>
    <property type="evidence" value="ECO:0007669"/>
    <property type="project" value="InterPro"/>
</dbReference>
<dbReference type="SUPFAM" id="SSF50978">
    <property type="entry name" value="WD40 repeat-like"/>
    <property type="match status" value="1"/>
</dbReference>
<dbReference type="InParanoid" id="A0A2J7QGN8"/>
<dbReference type="Proteomes" id="UP000235965">
    <property type="component" value="Unassembled WGS sequence"/>
</dbReference>
<dbReference type="GO" id="GO:0043022">
    <property type="term" value="F:ribosome binding"/>
    <property type="evidence" value="ECO:0007669"/>
    <property type="project" value="InterPro"/>
</dbReference>
<dbReference type="AlphaFoldDB" id="A0A2J7QGN8"/>
<proteinExistence type="inferred from homology"/>
<evidence type="ECO:0000256" key="5">
    <source>
        <dbReference type="PROSITE-ProRule" id="PRU00221"/>
    </source>
</evidence>
<dbReference type="SMART" id="SM00320">
    <property type="entry name" value="WD40"/>
    <property type="match status" value="6"/>
</dbReference>
<dbReference type="PRINTS" id="PR00320">
    <property type="entry name" value="GPROTEINBRPT"/>
</dbReference>
<dbReference type="InterPro" id="IPR019775">
    <property type="entry name" value="WD40_repeat_CS"/>
</dbReference>
<evidence type="ECO:0000256" key="3">
    <source>
        <dbReference type="ARBA" id="ARBA00022737"/>
    </source>
</evidence>
<keyword evidence="7" id="KW-1185">Reference proteome</keyword>
<dbReference type="InterPro" id="IPR015943">
    <property type="entry name" value="WD40/YVTN_repeat-like_dom_sf"/>
</dbReference>